<gene>
    <name evidence="2" type="ORF">SPARVUS_LOCUS13027497</name>
</gene>
<evidence type="ECO:0000313" key="3">
    <source>
        <dbReference type="Proteomes" id="UP001162483"/>
    </source>
</evidence>
<feature type="compositionally biased region" description="Pro residues" evidence="1">
    <location>
        <begin position="7"/>
        <end position="20"/>
    </location>
</feature>
<keyword evidence="3" id="KW-1185">Reference proteome</keyword>
<organism evidence="2 3">
    <name type="scientific">Staurois parvus</name>
    <dbReference type="NCBI Taxonomy" id="386267"/>
    <lineage>
        <taxon>Eukaryota</taxon>
        <taxon>Metazoa</taxon>
        <taxon>Chordata</taxon>
        <taxon>Craniata</taxon>
        <taxon>Vertebrata</taxon>
        <taxon>Euteleostomi</taxon>
        <taxon>Amphibia</taxon>
        <taxon>Batrachia</taxon>
        <taxon>Anura</taxon>
        <taxon>Neobatrachia</taxon>
        <taxon>Ranoidea</taxon>
        <taxon>Ranidae</taxon>
        <taxon>Staurois</taxon>
    </lineage>
</organism>
<proteinExistence type="predicted"/>
<protein>
    <submittedName>
        <fullName evidence="2">Uncharacterized protein</fullName>
    </submittedName>
</protein>
<comment type="caution">
    <text evidence="2">The sequence shown here is derived from an EMBL/GenBank/DDBJ whole genome shotgun (WGS) entry which is preliminary data.</text>
</comment>
<evidence type="ECO:0000256" key="1">
    <source>
        <dbReference type="SAM" id="MobiDB-lite"/>
    </source>
</evidence>
<feature type="compositionally biased region" description="Basic and acidic residues" evidence="1">
    <location>
        <begin position="28"/>
        <end position="42"/>
    </location>
</feature>
<dbReference type="Proteomes" id="UP001162483">
    <property type="component" value="Unassembled WGS sequence"/>
</dbReference>
<reference evidence="2" key="1">
    <citation type="submission" date="2023-05" db="EMBL/GenBank/DDBJ databases">
        <authorList>
            <person name="Stuckert A."/>
        </authorList>
    </citation>
    <scope>NUCLEOTIDE SEQUENCE</scope>
</reference>
<feature type="region of interest" description="Disordered" evidence="1">
    <location>
        <begin position="1"/>
        <end position="42"/>
    </location>
</feature>
<name>A0ABN9FXE9_9NEOB</name>
<evidence type="ECO:0000313" key="2">
    <source>
        <dbReference type="EMBL" id="CAI9601796.1"/>
    </source>
</evidence>
<dbReference type="EMBL" id="CATNWA010017606">
    <property type="protein sequence ID" value="CAI9601796.1"/>
    <property type="molecule type" value="Genomic_DNA"/>
</dbReference>
<sequence>MSSAMPSPTPSTPRGRPLPPWLSSMFSNDRDAISVDSDGKSS</sequence>
<accession>A0ABN9FXE9</accession>